<evidence type="ECO:0000256" key="4">
    <source>
        <dbReference type="ARBA" id="ARBA00022553"/>
    </source>
</evidence>
<dbReference type="InterPro" id="IPR036097">
    <property type="entry name" value="HisK_dim/P_sf"/>
</dbReference>
<keyword evidence="6" id="KW-0547">Nucleotide-binding</keyword>
<feature type="transmembrane region" description="Helical" evidence="10">
    <location>
        <begin position="375"/>
        <end position="394"/>
    </location>
</feature>
<dbReference type="EC" id="2.7.13.3" evidence="3"/>
<keyword evidence="14" id="KW-1185">Reference proteome</keyword>
<feature type="transmembrane region" description="Helical" evidence="10">
    <location>
        <begin position="903"/>
        <end position="929"/>
    </location>
</feature>
<dbReference type="Gene3D" id="1.10.287.130">
    <property type="match status" value="1"/>
</dbReference>
<dbReference type="InterPro" id="IPR036890">
    <property type="entry name" value="HATPase_C_sf"/>
</dbReference>
<evidence type="ECO:0000256" key="5">
    <source>
        <dbReference type="ARBA" id="ARBA00022679"/>
    </source>
</evidence>
<dbReference type="PROSITE" id="PS50109">
    <property type="entry name" value="HIS_KIN"/>
    <property type="match status" value="1"/>
</dbReference>
<feature type="domain" description="Histidine kinase" evidence="11">
    <location>
        <begin position="996"/>
        <end position="1207"/>
    </location>
</feature>
<dbReference type="SUPFAM" id="SSF158472">
    <property type="entry name" value="HAMP domain-like"/>
    <property type="match status" value="1"/>
</dbReference>
<dbReference type="CDD" id="cd00075">
    <property type="entry name" value="HATPase"/>
    <property type="match status" value="1"/>
</dbReference>
<dbReference type="GO" id="GO:0000155">
    <property type="term" value="F:phosphorelay sensor kinase activity"/>
    <property type="evidence" value="ECO:0007669"/>
    <property type="project" value="InterPro"/>
</dbReference>
<evidence type="ECO:0000313" key="13">
    <source>
        <dbReference type="EMBL" id="MBC9812842.1"/>
    </source>
</evidence>
<comment type="caution">
    <text evidence="13">The sequence shown here is derived from an EMBL/GenBank/DDBJ whole genome shotgun (WGS) entry which is preliminary data.</text>
</comment>
<evidence type="ECO:0000259" key="11">
    <source>
        <dbReference type="PROSITE" id="PS50109"/>
    </source>
</evidence>
<evidence type="ECO:0000256" key="7">
    <source>
        <dbReference type="ARBA" id="ARBA00022777"/>
    </source>
</evidence>
<proteinExistence type="predicted"/>
<feature type="transmembrane region" description="Helical" evidence="10">
    <location>
        <begin position="400"/>
        <end position="419"/>
    </location>
</feature>
<name>A0A8J6P6K8_9FLAO</name>
<feature type="domain" description="HAMP" evidence="12">
    <location>
        <begin position="927"/>
        <end position="979"/>
    </location>
</feature>
<dbReference type="InterPro" id="IPR003594">
    <property type="entry name" value="HATPase_dom"/>
</dbReference>
<dbReference type="Gene3D" id="6.10.340.10">
    <property type="match status" value="1"/>
</dbReference>
<dbReference type="AlphaFoldDB" id="A0A8J6P6K8"/>
<dbReference type="GO" id="GO:0005524">
    <property type="term" value="F:ATP binding"/>
    <property type="evidence" value="ECO:0007669"/>
    <property type="project" value="UniProtKB-KW"/>
</dbReference>
<feature type="transmembrane region" description="Helical" evidence="10">
    <location>
        <begin position="228"/>
        <end position="251"/>
    </location>
</feature>
<dbReference type="RefSeq" id="WP_216714218.1">
    <property type="nucleotide sequence ID" value="NZ_JACVEL010000006.1"/>
</dbReference>
<keyword evidence="7" id="KW-0418">Kinase</keyword>
<comment type="catalytic activity">
    <reaction evidence="1">
        <text>ATP + protein L-histidine = ADP + protein N-phospho-L-histidine.</text>
        <dbReference type="EC" id="2.7.13.3"/>
    </reaction>
</comment>
<organism evidence="13 14">
    <name type="scientific">Taishania pollutisoli</name>
    <dbReference type="NCBI Taxonomy" id="2766479"/>
    <lineage>
        <taxon>Bacteria</taxon>
        <taxon>Pseudomonadati</taxon>
        <taxon>Bacteroidota</taxon>
        <taxon>Flavobacteriia</taxon>
        <taxon>Flavobacteriales</taxon>
        <taxon>Crocinitomicaceae</taxon>
        <taxon>Taishania</taxon>
    </lineage>
</organism>
<dbReference type="SUPFAM" id="SSF55874">
    <property type="entry name" value="ATPase domain of HSP90 chaperone/DNA topoisomerase II/histidine kinase"/>
    <property type="match status" value="1"/>
</dbReference>
<feature type="transmembrane region" description="Helical" evidence="10">
    <location>
        <begin position="9"/>
        <end position="27"/>
    </location>
</feature>
<dbReference type="SMART" id="SM00388">
    <property type="entry name" value="HisKA"/>
    <property type="match status" value="1"/>
</dbReference>
<evidence type="ECO:0000256" key="1">
    <source>
        <dbReference type="ARBA" id="ARBA00000085"/>
    </source>
</evidence>
<sequence length="1209" mass="139588">MRNKLSKYGLWTAFICSLVLFIGYYLHVFSTNYYPELSKIKRNFSGMERQVNTYLNETARALKTGQSVNDLPDIAAPYLLHVYKKDSLVYWNTNKLPVSKFSDLHFPTTGIKRGQNGWYYVKSKEYKDYTIAVSFLIKNEYSYQNDYLKNDFTSPFKGDFQAYISLDEASGFSIYSKDQKYLFSIVVNEYQPASETESLILMSLLLSSIFLFLWKITVRIQSVHSKWVWTYPAAILLLRYFSLQFSWFSFMQDTDLYKASLYGTSAVFPNFFEYTLNIILIFILVCFSYVRLRSVYLKSSLIISSLLLSVPYFTWMGVIYLFKGLIENSSIPMHIETLFKINFYSVIAILTIAIIGFSYFMIGKTIVKLVKNQQLSFRSTLLITLGIGVLYSILEMTYLNQLRYAGLFPLLFMGIIIVLEHKEFKQKHLILGMGMLALYSFVCSLTIGEFNARKDKSERELYANQLMIERDVITEIEYSKLETTLHEDKFLQRMISADTQFNLRDFEDAMERRHFNGFWERYECSFNIFKEQFESLLLIQGNSEELYTNLNELISNHGQQSEINASIYFIKDYTNQYSYIIRQTILGKNGEPATLFVTLKSKKIPEEIGFPRLLLSSRSSALQHLDNYSVAKYHRNKLVSKYGQFNYPVSYSALRKANPDKLNNFDYNGYNHFVQYKSKQDVVVLSGINATWIDNATSFSYLFCFFGILLLPFYIRFYANSFSRKSLTLSTRIQLTLIGIVLISLVVSGISSGIFIRKQYKEYSEIGLREKTHSVEQELKPLISRLTKLSIQENGAFLNYQLTNLSKVFNTDINVYDTEGFLVSTSRQNVFNSGLLSEQINPLAKKELAVLEQSEFIHSENIGSLHYDSAYSPVYNRSGKLIGYINLQYFGQQEEAEHQIQQFLVSIINIFVLLLAISTVMAIFAANWITNPLQMLQELFSKIHLGKSNQRIQYNRNDEIGSLVRSYNEKIEELEFAAQQLAQSERESAWRDMAKQVAHEIKNPLTPMKLSVQHLMRSFDPTDAEARTKINKVSQSLIEQIDALTKIANEFSNFAKMPKPEFENVDIIQIIQNVVELFRQSTDTFIITEVPEHCFIKGDKEQLLRVFNNLIKNSIQAISSNDKGIIQIQVSTEENNLLKVIISDNGTGIPEEQKIRIFTPYFTTKSTGSGIGLAMVKQIIVNHGGTIYFESEENVGTQFIIEFPIDLNS</sequence>
<keyword evidence="10" id="KW-0472">Membrane</keyword>
<dbReference type="SMART" id="SM00387">
    <property type="entry name" value="HATPase_c"/>
    <property type="match status" value="1"/>
</dbReference>
<evidence type="ECO:0000256" key="6">
    <source>
        <dbReference type="ARBA" id="ARBA00022741"/>
    </source>
</evidence>
<dbReference type="InterPro" id="IPR005467">
    <property type="entry name" value="His_kinase_dom"/>
</dbReference>
<evidence type="ECO:0000256" key="10">
    <source>
        <dbReference type="SAM" id="Phobius"/>
    </source>
</evidence>
<evidence type="ECO:0000259" key="12">
    <source>
        <dbReference type="PROSITE" id="PS50885"/>
    </source>
</evidence>
<protein>
    <recommendedName>
        <fullName evidence="3">histidine kinase</fullName>
        <ecNumber evidence="3">2.7.13.3</ecNumber>
    </recommendedName>
</protein>
<dbReference type="PANTHER" id="PTHR43065:SF10">
    <property type="entry name" value="PEROXIDE STRESS-ACTIVATED HISTIDINE KINASE MAK3"/>
    <property type="match status" value="1"/>
</dbReference>
<dbReference type="Pfam" id="PF02518">
    <property type="entry name" value="HATPase_c"/>
    <property type="match status" value="1"/>
</dbReference>
<dbReference type="GO" id="GO:0016020">
    <property type="term" value="C:membrane"/>
    <property type="evidence" value="ECO:0007669"/>
    <property type="project" value="UniProtKB-SubCell"/>
</dbReference>
<keyword evidence="9" id="KW-0902">Two-component regulatory system</keyword>
<dbReference type="CDD" id="cd00082">
    <property type="entry name" value="HisKA"/>
    <property type="match status" value="1"/>
</dbReference>
<feature type="transmembrane region" description="Helical" evidence="10">
    <location>
        <begin position="302"/>
        <end position="322"/>
    </location>
</feature>
<dbReference type="SMART" id="SM00304">
    <property type="entry name" value="HAMP"/>
    <property type="match status" value="1"/>
</dbReference>
<dbReference type="Proteomes" id="UP000652681">
    <property type="component" value="Unassembled WGS sequence"/>
</dbReference>
<dbReference type="PANTHER" id="PTHR43065">
    <property type="entry name" value="SENSOR HISTIDINE KINASE"/>
    <property type="match status" value="1"/>
</dbReference>
<feature type="transmembrane region" description="Helical" evidence="10">
    <location>
        <begin position="698"/>
        <end position="715"/>
    </location>
</feature>
<feature type="transmembrane region" description="Helical" evidence="10">
    <location>
        <begin position="271"/>
        <end position="290"/>
    </location>
</feature>
<dbReference type="InterPro" id="IPR004358">
    <property type="entry name" value="Sig_transdc_His_kin-like_C"/>
</dbReference>
<evidence type="ECO:0000256" key="3">
    <source>
        <dbReference type="ARBA" id="ARBA00012438"/>
    </source>
</evidence>
<dbReference type="CDD" id="cd06225">
    <property type="entry name" value="HAMP"/>
    <property type="match status" value="1"/>
</dbReference>
<comment type="subcellular location">
    <subcellularLocation>
        <location evidence="2">Membrane</location>
    </subcellularLocation>
</comment>
<evidence type="ECO:0000256" key="8">
    <source>
        <dbReference type="ARBA" id="ARBA00022840"/>
    </source>
</evidence>
<dbReference type="Gene3D" id="3.30.565.10">
    <property type="entry name" value="Histidine kinase-like ATPase, C-terminal domain"/>
    <property type="match status" value="1"/>
</dbReference>
<feature type="transmembrane region" description="Helical" evidence="10">
    <location>
        <begin position="198"/>
        <end position="216"/>
    </location>
</feature>
<keyword evidence="8" id="KW-0067">ATP-binding</keyword>
<reference evidence="13" key="1">
    <citation type="submission" date="2020-09" db="EMBL/GenBank/DDBJ databases">
        <title>Taishania pollutisoli gen. nov., sp. nov., Isolated from Tetrabromobisphenol A-Contaminated Soil.</title>
        <authorList>
            <person name="Chen Q."/>
        </authorList>
    </citation>
    <scope>NUCLEOTIDE SEQUENCE</scope>
    <source>
        <strain evidence="13">CZZ-1</strain>
    </source>
</reference>
<accession>A0A8J6P6K8</accession>
<dbReference type="EMBL" id="JACVEL010000006">
    <property type="protein sequence ID" value="MBC9812842.1"/>
    <property type="molecule type" value="Genomic_DNA"/>
</dbReference>
<evidence type="ECO:0000256" key="2">
    <source>
        <dbReference type="ARBA" id="ARBA00004370"/>
    </source>
</evidence>
<gene>
    <name evidence="13" type="ORF">H9Y05_10210</name>
</gene>
<evidence type="ECO:0000313" key="14">
    <source>
        <dbReference type="Proteomes" id="UP000652681"/>
    </source>
</evidence>
<dbReference type="Pfam" id="PF00512">
    <property type="entry name" value="HisKA"/>
    <property type="match status" value="1"/>
</dbReference>
<keyword evidence="5" id="KW-0808">Transferase</keyword>
<dbReference type="PRINTS" id="PR00344">
    <property type="entry name" value="BCTRLSENSOR"/>
</dbReference>
<keyword evidence="10" id="KW-0812">Transmembrane</keyword>
<evidence type="ECO:0000256" key="9">
    <source>
        <dbReference type="ARBA" id="ARBA00023012"/>
    </source>
</evidence>
<dbReference type="InterPro" id="IPR003661">
    <property type="entry name" value="HisK_dim/P_dom"/>
</dbReference>
<keyword evidence="4" id="KW-0597">Phosphoprotein</keyword>
<keyword evidence="10" id="KW-1133">Transmembrane helix</keyword>
<dbReference type="SUPFAM" id="SSF47384">
    <property type="entry name" value="Homodimeric domain of signal transducing histidine kinase"/>
    <property type="match status" value="1"/>
</dbReference>
<feature type="transmembrane region" description="Helical" evidence="10">
    <location>
        <begin position="342"/>
        <end position="363"/>
    </location>
</feature>
<feature type="transmembrane region" description="Helical" evidence="10">
    <location>
        <begin position="735"/>
        <end position="756"/>
    </location>
</feature>
<dbReference type="InterPro" id="IPR003660">
    <property type="entry name" value="HAMP_dom"/>
</dbReference>
<dbReference type="PROSITE" id="PS50885">
    <property type="entry name" value="HAMP"/>
    <property type="match status" value="1"/>
</dbReference>